<gene>
    <name evidence="1" type="ORF">I8751_10850</name>
</gene>
<protein>
    <submittedName>
        <fullName evidence="1">Type II toxin-antitoxin system VapC family toxin</fullName>
    </submittedName>
</protein>
<name>A0A8J7L3R2_9CYAN</name>
<organism evidence="1 2">
    <name type="scientific">Atlanticothrix silvestris CENA357</name>
    <dbReference type="NCBI Taxonomy" id="1725252"/>
    <lineage>
        <taxon>Bacteria</taxon>
        <taxon>Bacillati</taxon>
        <taxon>Cyanobacteriota</taxon>
        <taxon>Cyanophyceae</taxon>
        <taxon>Nostocales</taxon>
        <taxon>Nodulariaceae</taxon>
        <taxon>Atlanticothrix</taxon>
        <taxon>Atlanticothrix silvestris</taxon>
    </lineage>
</organism>
<dbReference type="GO" id="GO:0016075">
    <property type="term" value="P:rRNA catabolic process"/>
    <property type="evidence" value="ECO:0007669"/>
    <property type="project" value="TreeGrafter"/>
</dbReference>
<dbReference type="Proteomes" id="UP000599391">
    <property type="component" value="Unassembled WGS sequence"/>
</dbReference>
<dbReference type="Gene3D" id="3.40.50.1010">
    <property type="entry name" value="5'-nuclease"/>
    <property type="match status" value="1"/>
</dbReference>
<dbReference type="RefSeq" id="WP_214439157.1">
    <property type="nucleotide sequence ID" value="NZ_JAECZB010000020.1"/>
</dbReference>
<evidence type="ECO:0000313" key="2">
    <source>
        <dbReference type="Proteomes" id="UP000599391"/>
    </source>
</evidence>
<evidence type="ECO:0000313" key="1">
    <source>
        <dbReference type="EMBL" id="MBH8552857.1"/>
    </source>
</evidence>
<dbReference type="AlphaFoldDB" id="A0A8J7L3R2"/>
<dbReference type="PANTHER" id="PTHR42188:SF1">
    <property type="entry name" value="23S RRNA-SPECIFIC ENDONUCLEASE VAPC20"/>
    <property type="match status" value="1"/>
</dbReference>
<dbReference type="InterPro" id="IPR039018">
    <property type="entry name" value="VapC20-like"/>
</dbReference>
<dbReference type="InterPro" id="IPR029060">
    <property type="entry name" value="PIN-like_dom_sf"/>
</dbReference>
<keyword evidence="2" id="KW-1185">Reference proteome</keyword>
<dbReference type="PANTHER" id="PTHR42188">
    <property type="entry name" value="23S RRNA-SPECIFIC ENDONUCLEASE VAPC20"/>
    <property type="match status" value="1"/>
</dbReference>
<sequence length="89" mass="10346">MLNSPLRVPRPQLFKYVEAVRTAPYINLIYIEPAIDSAAWELLKTREDKAWSLVDSTSFIVMQQLRIKDALTTDHHFEQAGFIRLLKSE</sequence>
<comment type="caution">
    <text evidence="1">The sequence shown here is derived from an EMBL/GenBank/DDBJ whole genome shotgun (WGS) entry which is preliminary data.</text>
</comment>
<proteinExistence type="predicted"/>
<dbReference type="GO" id="GO:0004521">
    <property type="term" value="F:RNA endonuclease activity"/>
    <property type="evidence" value="ECO:0007669"/>
    <property type="project" value="InterPro"/>
</dbReference>
<dbReference type="EMBL" id="JAECZB010000020">
    <property type="protein sequence ID" value="MBH8552857.1"/>
    <property type="molecule type" value="Genomic_DNA"/>
</dbReference>
<reference evidence="1 2" key="1">
    <citation type="journal article" date="2021" name="Int. J. Syst. Evol. Microbiol.">
        <title>Amazonocrinis nigriterrae gen. nov., sp. nov., Atlanticothrix silvestris gen. nov., sp. nov. and Dendronalium phyllosphericum gen. nov., sp. nov., nostocacean cyanobacteria from Brazilian environments.</title>
        <authorList>
            <person name="Alvarenga D.O."/>
            <person name="Andreote A.P.D."/>
            <person name="Branco L.H.Z."/>
            <person name="Delbaje E."/>
            <person name="Cruz R.B."/>
            <person name="Varani A.M."/>
            <person name="Fiore M.F."/>
        </authorList>
    </citation>
    <scope>NUCLEOTIDE SEQUENCE [LARGE SCALE GENOMIC DNA]</scope>
    <source>
        <strain evidence="1 2">CENA357</strain>
    </source>
</reference>
<dbReference type="SUPFAM" id="SSF88723">
    <property type="entry name" value="PIN domain-like"/>
    <property type="match status" value="1"/>
</dbReference>
<accession>A0A8J7L3R2</accession>